<organism evidence="3 4">
    <name type="scientific">Kordia periserrulae</name>
    <dbReference type="NCBI Taxonomy" id="701523"/>
    <lineage>
        <taxon>Bacteria</taxon>
        <taxon>Pseudomonadati</taxon>
        <taxon>Bacteroidota</taxon>
        <taxon>Flavobacteriia</taxon>
        <taxon>Flavobacteriales</taxon>
        <taxon>Flavobacteriaceae</taxon>
        <taxon>Kordia</taxon>
    </lineage>
</organism>
<feature type="signal peptide" evidence="1">
    <location>
        <begin position="1"/>
        <end position="24"/>
    </location>
</feature>
<feature type="chain" id="PRO_5015538818" evidence="1">
    <location>
        <begin position="25"/>
        <end position="353"/>
    </location>
</feature>
<dbReference type="Proteomes" id="UP000244090">
    <property type="component" value="Unassembled WGS sequence"/>
</dbReference>
<dbReference type="CDD" id="cd12967">
    <property type="entry name" value="CBM_SusE-F_like_u1"/>
    <property type="match status" value="1"/>
</dbReference>
<dbReference type="InterPro" id="IPR013784">
    <property type="entry name" value="Carb-bd-like_fold"/>
</dbReference>
<dbReference type="CDD" id="cd12956">
    <property type="entry name" value="CBM_SusE-F_like"/>
    <property type="match status" value="1"/>
</dbReference>
<dbReference type="RefSeq" id="WP_108115772.1">
    <property type="nucleotide sequence ID" value="NZ_QBKT01000007.1"/>
</dbReference>
<feature type="domain" description="SusE outer membrane protein" evidence="2">
    <location>
        <begin position="25"/>
        <end position="131"/>
    </location>
</feature>
<name>A0A2T6BVW2_9FLAO</name>
<evidence type="ECO:0000313" key="3">
    <source>
        <dbReference type="EMBL" id="PTX60166.1"/>
    </source>
</evidence>
<proteinExistence type="predicted"/>
<evidence type="ECO:0000313" key="4">
    <source>
        <dbReference type="Proteomes" id="UP000244090"/>
    </source>
</evidence>
<dbReference type="Pfam" id="PF14292">
    <property type="entry name" value="SusE"/>
    <property type="match status" value="1"/>
</dbReference>
<dbReference type="AlphaFoldDB" id="A0A2T6BVW2"/>
<dbReference type="EMBL" id="QBKT01000007">
    <property type="protein sequence ID" value="PTX60166.1"/>
    <property type="molecule type" value="Genomic_DNA"/>
</dbReference>
<protein>
    <submittedName>
        <fullName evidence="3">Uncharacterized protein DUF5019</fullName>
    </submittedName>
</protein>
<accession>A0A2T6BVW2</accession>
<keyword evidence="4" id="KW-1185">Reference proteome</keyword>
<dbReference type="GO" id="GO:0019867">
    <property type="term" value="C:outer membrane"/>
    <property type="evidence" value="ECO:0007669"/>
    <property type="project" value="InterPro"/>
</dbReference>
<dbReference type="Gene3D" id="2.60.40.3620">
    <property type="match status" value="2"/>
</dbReference>
<sequence length="353" mass="37741">MKKVNKIATGFLAIVAFVGFNACSDDDNLIIASPQGGPELRTPASGTALILNADNAQNVATTLVWDDADYDTQTAITYDVQIALGGTEFAAPVNAGSTNERFLSWTHTQLNDAVIGLGLSPFVAGDIDIRIVSSIGTQDAQQQMSDVLTLNVTPYTTSLPMIAVPGNHQGWDPATAPRLAASDFGASDYEGYVWLETEYKFVAPDDAGNFAWGNTDWGDDGSFSGILAVDGESNVPATPGYYLLQVDTENLTYSATQYSNWGLIGSATPTGWDSDNDMTYDPATQTFSITINLTADEIKFRANDGWDWNYGDTGADGRLNPGGDNIAVPAAGNYTVVLDLSNPREYTYTLTQN</sequence>
<reference evidence="3 4" key="1">
    <citation type="submission" date="2018-04" db="EMBL/GenBank/DDBJ databases">
        <title>Genomic Encyclopedia of Archaeal and Bacterial Type Strains, Phase II (KMG-II): from individual species to whole genera.</title>
        <authorList>
            <person name="Goeker M."/>
        </authorList>
    </citation>
    <scope>NUCLEOTIDE SEQUENCE [LARGE SCALE GENOMIC DNA]</scope>
    <source>
        <strain evidence="3 4">DSM 25731</strain>
    </source>
</reference>
<gene>
    <name evidence="3" type="ORF">C8N46_107172</name>
</gene>
<evidence type="ECO:0000256" key="1">
    <source>
        <dbReference type="SAM" id="SignalP"/>
    </source>
</evidence>
<keyword evidence="1" id="KW-0732">Signal</keyword>
<dbReference type="SUPFAM" id="SSF49452">
    <property type="entry name" value="Starch-binding domain-like"/>
    <property type="match status" value="1"/>
</dbReference>
<dbReference type="OrthoDB" id="975117at2"/>
<dbReference type="GO" id="GO:2001070">
    <property type="term" value="F:starch binding"/>
    <property type="evidence" value="ECO:0007669"/>
    <property type="project" value="InterPro"/>
</dbReference>
<comment type="caution">
    <text evidence="3">The sequence shown here is derived from an EMBL/GenBank/DDBJ whole genome shotgun (WGS) entry which is preliminary data.</text>
</comment>
<dbReference type="InterPro" id="IPR025970">
    <property type="entry name" value="SusE"/>
</dbReference>
<evidence type="ECO:0000259" key="2">
    <source>
        <dbReference type="Pfam" id="PF14292"/>
    </source>
</evidence>